<gene>
    <name evidence="2" type="ORF">D3P08_16955</name>
</gene>
<comment type="caution">
    <text evidence="2">The sequence shown here is derived from an EMBL/GenBank/DDBJ whole genome shotgun (WGS) entry which is preliminary data.</text>
</comment>
<keyword evidence="1" id="KW-0812">Transmembrane</keyword>
<dbReference type="Proteomes" id="UP000266482">
    <property type="component" value="Unassembled WGS sequence"/>
</dbReference>
<dbReference type="OrthoDB" id="2447037at2"/>
<dbReference type="EMBL" id="QXQA01000011">
    <property type="protein sequence ID" value="RIX51170.1"/>
    <property type="molecule type" value="Genomic_DNA"/>
</dbReference>
<feature type="transmembrane region" description="Helical" evidence="1">
    <location>
        <begin position="133"/>
        <end position="155"/>
    </location>
</feature>
<feature type="transmembrane region" description="Helical" evidence="1">
    <location>
        <begin position="7"/>
        <end position="25"/>
    </location>
</feature>
<organism evidence="2 3">
    <name type="scientific">Paenibacillus nanensis</name>
    <dbReference type="NCBI Taxonomy" id="393251"/>
    <lineage>
        <taxon>Bacteria</taxon>
        <taxon>Bacillati</taxon>
        <taxon>Bacillota</taxon>
        <taxon>Bacilli</taxon>
        <taxon>Bacillales</taxon>
        <taxon>Paenibacillaceae</taxon>
        <taxon>Paenibacillus</taxon>
    </lineage>
</organism>
<accession>A0A3A1V0V3</accession>
<sequence length="157" mass="16978">MLLRKALSAYIASFAIVLFYSFYFSSDNLSGGLTRFGEIMQWMSLITLFAFPVVLIYGSLVSIVTEMVTGRLLHNEAWRVIVSCVCHLALGALFGLLFGIPLFILTCAAAALIYFLMDRLIGHLLARGWRKGTTIAVTLASPLLVIAAIGGVTALGS</sequence>
<keyword evidence="3" id="KW-1185">Reference proteome</keyword>
<proteinExistence type="predicted"/>
<name>A0A3A1V0V3_9BACL</name>
<dbReference type="AlphaFoldDB" id="A0A3A1V0V3"/>
<protein>
    <submittedName>
        <fullName evidence="2">Uncharacterized protein</fullName>
    </submittedName>
</protein>
<reference evidence="2 3" key="1">
    <citation type="submission" date="2018-09" db="EMBL/GenBank/DDBJ databases">
        <title>Paenibacillus aracenensis nov. sp. isolated from a cave in southern Spain.</title>
        <authorList>
            <person name="Jurado V."/>
            <person name="Gutierrez-Patricio S."/>
            <person name="Gonzalez-Pimentel J.L."/>
            <person name="Miller A.Z."/>
            <person name="Laiz L."/>
            <person name="Saiz-Jimenez C."/>
        </authorList>
    </citation>
    <scope>NUCLEOTIDE SEQUENCE [LARGE SCALE GENOMIC DNA]</scope>
    <source>
        <strain evidence="2 3">DSM 22867</strain>
    </source>
</reference>
<evidence type="ECO:0000313" key="3">
    <source>
        <dbReference type="Proteomes" id="UP000266482"/>
    </source>
</evidence>
<keyword evidence="1" id="KW-0472">Membrane</keyword>
<feature type="transmembrane region" description="Helical" evidence="1">
    <location>
        <begin position="45"/>
        <end position="65"/>
    </location>
</feature>
<feature type="transmembrane region" description="Helical" evidence="1">
    <location>
        <begin position="102"/>
        <end position="121"/>
    </location>
</feature>
<evidence type="ECO:0000313" key="2">
    <source>
        <dbReference type="EMBL" id="RIX51170.1"/>
    </source>
</evidence>
<keyword evidence="1" id="KW-1133">Transmembrane helix</keyword>
<evidence type="ECO:0000256" key="1">
    <source>
        <dbReference type="SAM" id="Phobius"/>
    </source>
</evidence>
<dbReference type="RefSeq" id="WP_119600903.1">
    <property type="nucleotide sequence ID" value="NZ_QXQA01000011.1"/>
</dbReference>